<reference evidence="7 8" key="1">
    <citation type="submission" date="2018-06" db="EMBL/GenBank/DDBJ databases">
        <title>Complete genome of Desulfovibrio marinus P48SEP.</title>
        <authorList>
            <person name="Crispim J.S."/>
            <person name="Vidigal P.M.P."/>
            <person name="Silva L.C.F."/>
            <person name="Araujo L.C."/>
            <person name="Laguardia C.N."/>
            <person name="Dias R.S."/>
            <person name="Sousa M.P."/>
            <person name="Paula S.O."/>
            <person name="Silva C."/>
        </authorList>
    </citation>
    <scope>NUCLEOTIDE SEQUENCE [LARGE SCALE GENOMIC DNA]</scope>
    <source>
        <strain evidence="7 8">P48SEP</strain>
    </source>
</reference>
<comment type="caution">
    <text evidence="7">The sequence shown here is derived from an EMBL/GenBank/DDBJ whole genome shotgun (WGS) entry which is preliminary data.</text>
</comment>
<dbReference type="InterPro" id="IPR006139">
    <property type="entry name" value="D-isomer_2_OHA_DH_cat_dom"/>
</dbReference>
<dbReference type="SUPFAM" id="SSF51735">
    <property type="entry name" value="NAD(P)-binding Rossmann-fold domains"/>
    <property type="match status" value="1"/>
</dbReference>
<comment type="similarity">
    <text evidence="1 4">Belongs to the D-isomer specific 2-hydroxyacid dehydrogenase family.</text>
</comment>
<feature type="domain" description="D-isomer specific 2-hydroxyacid dehydrogenase NAD-binding" evidence="6">
    <location>
        <begin position="114"/>
        <end position="280"/>
    </location>
</feature>
<dbReference type="InterPro" id="IPR006140">
    <property type="entry name" value="D-isomer_DH_NAD-bd"/>
</dbReference>
<evidence type="ECO:0000256" key="4">
    <source>
        <dbReference type="RuleBase" id="RU003719"/>
    </source>
</evidence>
<evidence type="ECO:0000259" key="5">
    <source>
        <dbReference type="Pfam" id="PF00389"/>
    </source>
</evidence>
<dbReference type="InterPro" id="IPR036291">
    <property type="entry name" value="NAD(P)-bd_dom_sf"/>
</dbReference>
<dbReference type="Pfam" id="PF02826">
    <property type="entry name" value="2-Hacid_dh_C"/>
    <property type="match status" value="1"/>
</dbReference>
<sequence length="308" mass="32730">MNILITTSSFGAADSAPLNRLRKRGFEVVLNPYGRKLIEAEALELIREHDPVGIIAGVEPLTHDVMAAAGQLKVISRAGIGMDSVDVAAAAELGIAVRNTPDAPTQAVAELTLCMILTLLRKVSLSDAGIRRGEWVRPMGNLLAGRTVGLVGCGRVGMRLSALLEPFGCAIIGTDPCPSDSACFPLTPLSELLERSHIVSLHLPYSADVHHLIDAPALARMRSDAILINTSRGGLVDEQALVQALSEERIAGAAIDCYESEPYDGPLRDLPNTLLTGHIGSYAQEARILMEHQAVDNLIEALEIAGAL</sequence>
<dbReference type="EMBL" id="QMIF01000001">
    <property type="protein sequence ID" value="TVM36516.1"/>
    <property type="molecule type" value="Genomic_DNA"/>
</dbReference>
<evidence type="ECO:0000256" key="2">
    <source>
        <dbReference type="ARBA" id="ARBA00023002"/>
    </source>
</evidence>
<dbReference type="GO" id="GO:0051287">
    <property type="term" value="F:NAD binding"/>
    <property type="evidence" value="ECO:0007669"/>
    <property type="project" value="InterPro"/>
</dbReference>
<protein>
    <submittedName>
        <fullName evidence="7">Hydroxyacid dehydrogenase</fullName>
    </submittedName>
</protein>
<name>A0A6P1ZL38_9BACT</name>
<dbReference type="PANTHER" id="PTHR42789">
    <property type="entry name" value="D-ISOMER SPECIFIC 2-HYDROXYACID DEHYDROGENASE FAMILY PROTEIN (AFU_ORTHOLOGUE AFUA_6G10090)"/>
    <property type="match status" value="1"/>
</dbReference>
<evidence type="ECO:0000313" key="7">
    <source>
        <dbReference type="EMBL" id="TVM36516.1"/>
    </source>
</evidence>
<keyword evidence="2 4" id="KW-0560">Oxidoreductase</keyword>
<dbReference type="AlphaFoldDB" id="A0A6P1ZL38"/>
<gene>
    <name evidence="7" type="ORF">DQK91_00905</name>
</gene>
<dbReference type="InterPro" id="IPR029753">
    <property type="entry name" value="D-isomer_DH_CS"/>
</dbReference>
<feature type="domain" description="D-isomer specific 2-hydroxyacid dehydrogenase catalytic" evidence="5">
    <location>
        <begin position="17"/>
        <end position="303"/>
    </location>
</feature>
<evidence type="ECO:0000256" key="3">
    <source>
        <dbReference type="ARBA" id="ARBA00023027"/>
    </source>
</evidence>
<dbReference type="SUPFAM" id="SSF52283">
    <property type="entry name" value="Formate/glycerate dehydrogenase catalytic domain-like"/>
    <property type="match status" value="1"/>
</dbReference>
<organism evidence="7 8">
    <name type="scientific">Oceanidesulfovibrio marinus</name>
    <dbReference type="NCBI Taxonomy" id="370038"/>
    <lineage>
        <taxon>Bacteria</taxon>
        <taxon>Pseudomonadati</taxon>
        <taxon>Thermodesulfobacteriota</taxon>
        <taxon>Desulfovibrionia</taxon>
        <taxon>Desulfovibrionales</taxon>
        <taxon>Desulfovibrionaceae</taxon>
        <taxon>Oceanidesulfovibrio</taxon>
    </lineage>
</organism>
<dbReference type="CDD" id="cd12172">
    <property type="entry name" value="PGDH_like_2"/>
    <property type="match status" value="1"/>
</dbReference>
<keyword evidence="3" id="KW-0520">NAD</keyword>
<proteinExistence type="inferred from homology"/>
<evidence type="ECO:0000259" key="6">
    <source>
        <dbReference type="Pfam" id="PF02826"/>
    </source>
</evidence>
<dbReference type="RefSeq" id="WP_144233553.1">
    <property type="nucleotide sequence ID" value="NZ_QMIF01000001.1"/>
</dbReference>
<dbReference type="PANTHER" id="PTHR42789:SF1">
    <property type="entry name" value="D-ISOMER SPECIFIC 2-HYDROXYACID DEHYDROGENASE FAMILY PROTEIN (AFU_ORTHOLOGUE AFUA_6G10090)"/>
    <property type="match status" value="1"/>
</dbReference>
<dbReference type="GO" id="GO:0016616">
    <property type="term" value="F:oxidoreductase activity, acting on the CH-OH group of donors, NAD or NADP as acceptor"/>
    <property type="evidence" value="ECO:0007669"/>
    <property type="project" value="InterPro"/>
</dbReference>
<dbReference type="Gene3D" id="3.40.50.720">
    <property type="entry name" value="NAD(P)-binding Rossmann-like Domain"/>
    <property type="match status" value="2"/>
</dbReference>
<dbReference type="PROSITE" id="PS00671">
    <property type="entry name" value="D_2_HYDROXYACID_DH_3"/>
    <property type="match status" value="1"/>
</dbReference>
<evidence type="ECO:0000256" key="1">
    <source>
        <dbReference type="ARBA" id="ARBA00005854"/>
    </source>
</evidence>
<dbReference type="Proteomes" id="UP000434052">
    <property type="component" value="Unassembled WGS sequence"/>
</dbReference>
<accession>A0A6P1ZL38</accession>
<dbReference type="InterPro" id="IPR050857">
    <property type="entry name" value="D-2-hydroxyacid_DH"/>
</dbReference>
<dbReference type="Pfam" id="PF00389">
    <property type="entry name" value="2-Hacid_dh"/>
    <property type="match status" value="1"/>
</dbReference>
<evidence type="ECO:0000313" key="8">
    <source>
        <dbReference type="Proteomes" id="UP000434052"/>
    </source>
</evidence>
<dbReference type="OrthoDB" id="9793626at2"/>